<proteinExistence type="predicted"/>
<name>A0ACB9S1G3_9MYRT</name>
<accession>A0ACB9S1G3</accession>
<gene>
    <name evidence="1" type="ORF">MLD38_003077</name>
</gene>
<evidence type="ECO:0000313" key="1">
    <source>
        <dbReference type="EMBL" id="KAI4385000.1"/>
    </source>
</evidence>
<sequence>MNPATSTPTDPNPAVDRDPRLKPRRTRSRELASPSATPVHEGGGMPRSPTQRNPGGKTSRDDRRQRSSEDSSFARGGLWPSAMGISAPSPSNSKKVGTLADHLGNERLRDFLDRKGDRSGDSPALAAIGRQRSTSEICRFENDDQDKDAKKSAKENHRPILGGSMRYTGKLLFPGRKSSSSSNGNVASPPPVIPPRYSVDESALYKKSSRKNSEPPPDSESECSDVSSSTSNLSSTGMGKKPAGIDVASRYMNNVIGRRRRELTDPSARLSFDEGTRSSRFVLKGAIKRAGSLTGYGSAMSQWALSPGRSGSSPMSVENKEKPQSFSSLKPPSSPSRPKGVEKLLNLGLDLFKSKKSTSYTPPAVSANTASAENVHRIRMMHNRLVQWQYANARADATNARITNQAEINLASAVVGLTKLQHTVLQKKLQLEKERAEMKLFAILSSQIRPLEKWGDLERQHTLAICKTSECLQSIVLRVPLIDGTRFEPKTTSSALRRAYDVTTVVKANLINLSLVAEKTVPLLSELARVVTQEKLIMEECLDYLRTLSELEVQETSLMCNAVQLKQKRPQELETVC</sequence>
<evidence type="ECO:0000313" key="2">
    <source>
        <dbReference type="Proteomes" id="UP001057402"/>
    </source>
</evidence>
<organism evidence="1 2">
    <name type="scientific">Melastoma candidum</name>
    <dbReference type="NCBI Taxonomy" id="119954"/>
    <lineage>
        <taxon>Eukaryota</taxon>
        <taxon>Viridiplantae</taxon>
        <taxon>Streptophyta</taxon>
        <taxon>Embryophyta</taxon>
        <taxon>Tracheophyta</taxon>
        <taxon>Spermatophyta</taxon>
        <taxon>Magnoliopsida</taxon>
        <taxon>eudicotyledons</taxon>
        <taxon>Gunneridae</taxon>
        <taxon>Pentapetalae</taxon>
        <taxon>rosids</taxon>
        <taxon>malvids</taxon>
        <taxon>Myrtales</taxon>
        <taxon>Melastomataceae</taxon>
        <taxon>Melastomatoideae</taxon>
        <taxon>Melastomateae</taxon>
        <taxon>Melastoma</taxon>
    </lineage>
</organism>
<dbReference type="EMBL" id="CM042881">
    <property type="protein sequence ID" value="KAI4385000.1"/>
    <property type="molecule type" value="Genomic_DNA"/>
</dbReference>
<protein>
    <submittedName>
        <fullName evidence="1">Uncharacterized protein</fullName>
    </submittedName>
</protein>
<keyword evidence="2" id="KW-1185">Reference proteome</keyword>
<comment type="caution">
    <text evidence="1">The sequence shown here is derived from an EMBL/GenBank/DDBJ whole genome shotgun (WGS) entry which is preliminary data.</text>
</comment>
<dbReference type="Proteomes" id="UP001057402">
    <property type="component" value="Chromosome 2"/>
</dbReference>
<reference evidence="2" key="1">
    <citation type="journal article" date="2023" name="Front. Plant Sci.">
        <title>Chromosomal-level genome assembly of Melastoma candidum provides insights into trichome evolution.</title>
        <authorList>
            <person name="Zhong Y."/>
            <person name="Wu W."/>
            <person name="Sun C."/>
            <person name="Zou P."/>
            <person name="Liu Y."/>
            <person name="Dai S."/>
            <person name="Zhou R."/>
        </authorList>
    </citation>
    <scope>NUCLEOTIDE SEQUENCE [LARGE SCALE GENOMIC DNA]</scope>
</reference>